<reference evidence="3 4" key="1">
    <citation type="journal article" date="2012" name="J. Bacteriol.">
        <title>Genome sequence of Thalassospira xiamenensis type strain M-5.</title>
        <authorList>
            <person name="Lai Q."/>
            <person name="Shao Z."/>
        </authorList>
    </citation>
    <scope>NUCLEOTIDE SEQUENCE [LARGE SCALE GENOMIC DNA]</scope>
    <source>
        <strain evidence="3 4">M-5</strain>
    </source>
</reference>
<keyword evidence="1" id="KW-0812">Transmembrane</keyword>
<dbReference type="Proteomes" id="UP000007127">
    <property type="component" value="Chromosome"/>
</dbReference>
<dbReference type="EMBL" id="CP004388">
    <property type="protein sequence ID" value="AJD54255.1"/>
    <property type="molecule type" value="Genomic_DNA"/>
</dbReference>
<protein>
    <recommendedName>
        <fullName evidence="2">Urease accessory protein UreH-like transmembrane domain-containing protein</fullName>
    </recommendedName>
</protein>
<dbReference type="AlphaFoldDB" id="A0AB72UJC6"/>
<sequence>MDRRVTIDATDHSGWIMDEQQILIRIIESGWAQCATVLQEDSGVLATALIAGLVGSATHCVGMCGPFVISQVTSRMEKLPLEKMSELRRLTGAALLPYQFGRLTTYTLLGVMAGFFADSITVLTKIWWLGPMLLLCAALFFLVFGVIGLVPHLAGLFPNVAGGNAAGAWWNRVVGDRTKPLFGAPFGWRGYLLGIMLGFIPCGLIYGALVLAAAGGNALTGGFVMAVFGLGTVPMLFATGVIGQYATRRFRAFMAPVGRGLMVVNAIILAMLAFHQIG</sequence>
<proteinExistence type="predicted"/>
<dbReference type="PANTHER" id="PTHR42208:SF1">
    <property type="entry name" value="HEAVY METAL TRANSPORTER"/>
    <property type="match status" value="1"/>
</dbReference>
<evidence type="ECO:0000256" key="1">
    <source>
        <dbReference type="SAM" id="Phobius"/>
    </source>
</evidence>
<accession>A0AB72UJC6</accession>
<dbReference type="Pfam" id="PF13386">
    <property type="entry name" value="DsbD_2"/>
    <property type="match status" value="1"/>
</dbReference>
<feature type="domain" description="Urease accessory protein UreH-like transmembrane" evidence="2">
    <location>
        <begin position="47"/>
        <end position="267"/>
    </location>
</feature>
<evidence type="ECO:0000313" key="3">
    <source>
        <dbReference type="EMBL" id="AJD54255.1"/>
    </source>
</evidence>
<gene>
    <name evidence="3" type="ORF">TH3_20765</name>
</gene>
<organism evidence="3 4">
    <name type="scientific">Thalassospira xiamenensis M-5 = DSM 17429</name>
    <dbReference type="NCBI Taxonomy" id="1123366"/>
    <lineage>
        <taxon>Bacteria</taxon>
        <taxon>Pseudomonadati</taxon>
        <taxon>Pseudomonadota</taxon>
        <taxon>Alphaproteobacteria</taxon>
        <taxon>Rhodospirillales</taxon>
        <taxon>Thalassospiraceae</taxon>
        <taxon>Thalassospira</taxon>
    </lineage>
</organism>
<feature type="transmembrane region" description="Helical" evidence="1">
    <location>
        <begin position="191"/>
        <end position="216"/>
    </location>
</feature>
<dbReference type="PANTHER" id="PTHR42208">
    <property type="entry name" value="HEAVY METAL TRANSPORTER-RELATED"/>
    <property type="match status" value="1"/>
</dbReference>
<evidence type="ECO:0000259" key="2">
    <source>
        <dbReference type="Pfam" id="PF13386"/>
    </source>
</evidence>
<evidence type="ECO:0000313" key="4">
    <source>
        <dbReference type="Proteomes" id="UP000007127"/>
    </source>
</evidence>
<feature type="transmembrane region" description="Helical" evidence="1">
    <location>
        <begin position="257"/>
        <end position="277"/>
    </location>
</feature>
<feature type="transmembrane region" description="Helical" evidence="1">
    <location>
        <begin position="222"/>
        <end position="245"/>
    </location>
</feature>
<dbReference type="InterPro" id="IPR039447">
    <property type="entry name" value="UreH-like_TM_dom"/>
</dbReference>
<keyword evidence="1" id="KW-0472">Membrane</keyword>
<name>A0AB72UJC6_9PROT</name>
<dbReference type="KEGG" id="txi:TH3_20765"/>
<keyword evidence="1" id="KW-1133">Transmembrane helix</keyword>
<feature type="transmembrane region" description="Helical" evidence="1">
    <location>
        <begin position="128"/>
        <end position="150"/>
    </location>
</feature>